<protein>
    <submittedName>
        <fullName evidence="1">Uncharacterized protein</fullName>
    </submittedName>
</protein>
<comment type="caution">
    <text evidence="1">The sequence shown here is derived from an EMBL/GenBank/DDBJ whole genome shotgun (WGS) entry which is preliminary data.</text>
</comment>
<keyword evidence="2" id="KW-1185">Reference proteome</keyword>
<proteinExistence type="predicted"/>
<gene>
    <name evidence="1" type="ORF">L2E82_03650</name>
</gene>
<dbReference type="Proteomes" id="UP001055811">
    <property type="component" value="Linkage Group LG01"/>
</dbReference>
<accession>A0ACB9H5B5</accession>
<reference evidence="2" key="1">
    <citation type="journal article" date="2022" name="Mol. Ecol. Resour.">
        <title>The genomes of chicory, endive, great burdock and yacon provide insights into Asteraceae palaeo-polyploidization history and plant inulin production.</title>
        <authorList>
            <person name="Fan W."/>
            <person name="Wang S."/>
            <person name="Wang H."/>
            <person name="Wang A."/>
            <person name="Jiang F."/>
            <person name="Liu H."/>
            <person name="Zhao H."/>
            <person name="Xu D."/>
            <person name="Zhang Y."/>
        </authorList>
    </citation>
    <scope>NUCLEOTIDE SEQUENCE [LARGE SCALE GENOMIC DNA]</scope>
    <source>
        <strain evidence="2">cv. Punajuju</strain>
    </source>
</reference>
<name>A0ACB9H5B5_CICIN</name>
<evidence type="ECO:0000313" key="1">
    <source>
        <dbReference type="EMBL" id="KAI3790540.1"/>
    </source>
</evidence>
<evidence type="ECO:0000313" key="2">
    <source>
        <dbReference type="Proteomes" id="UP001055811"/>
    </source>
</evidence>
<organism evidence="1 2">
    <name type="scientific">Cichorium intybus</name>
    <name type="common">Chicory</name>
    <dbReference type="NCBI Taxonomy" id="13427"/>
    <lineage>
        <taxon>Eukaryota</taxon>
        <taxon>Viridiplantae</taxon>
        <taxon>Streptophyta</taxon>
        <taxon>Embryophyta</taxon>
        <taxon>Tracheophyta</taxon>
        <taxon>Spermatophyta</taxon>
        <taxon>Magnoliopsida</taxon>
        <taxon>eudicotyledons</taxon>
        <taxon>Gunneridae</taxon>
        <taxon>Pentapetalae</taxon>
        <taxon>asterids</taxon>
        <taxon>campanulids</taxon>
        <taxon>Asterales</taxon>
        <taxon>Asteraceae</taxon>
        <taxon>Cichorioideae</taxon>
        <taxon>Cichorieae</taxon>
        <taxon>Cichoriinae</taxon>
        <taxon>Cichorium</taxon>
    </lineage>
</organism>
<dbReference type="EMBL" id="CM042009">
    <property type="protein sequence ID" value="KAI3790540.1"/>
    <property type="molecule type" value="Genomic_DNA"/>
</dbReference>
<sequence length="126" mass="13580">MLGVAGNSVAAKAKNSDPCVKQSLPFIFFGIQRSRQRRDIFPPNVSPVKRPSPLKPLPSPLKRWTNKCPFLLHSSVYAGINHTSGDFSAPEVLTPATLVPSATAGRLHSPETVTTTLQCLMLVESG</sequence>
<reference evidence="1 2" key="2">
    <citation type="journal article" date="2022" name="Mol. Ecol. Resour.">
        <title>The genomes of chicory, endive, great burdock and yacon provide insights into Asteraceae paleo-polyploidization history and plant inulin production.</title>
        <authorList>
            <person name="Fan W."/>
            <person name="Wang S."/>
            <person name="Wang H."/>
            <person name="Wang A."/>
            <person name="Jiang F."/>
            <person name="Liu H."/>
            <person name="Zhao H."/>
            <person name="Xu D."/>
            <person name="Zhang Y."/>
        </authorList>
    </citation>
    <scope>NUCLEOTIDE SEQUENCE [LARGE SCALE GENOMIC DNA]</scope>
    <source>
        <strain evidence="2">cv. Punajuju</strain>
        <tissue evidence="1">Leaves</tissue>
    </source>
</reference>